<reference evidence="2 3" key="1">
    <citation type="journal article" date="2021" name="Int. J. Syst. Evol. Microbiol.">
        <title>Reticulibacter mediterranei gen. nov., sp. nov., within the new family Reticulibacteraceae fam. nov., and Ktedonospora formicarum gen. nov., sp. nov., Ktedonobacter robiniae sp. nov., Dictyobacter formicarum sp. nov. and Dictyobacter arantiisoli sp. nov., belonging to the class Ktedonobacteria.</title>
        <authorList>
            <person name="Yabe S."/>
            <person name="Zheng Y."/>
            <person name="Wang C.M."/>
            <person name="Sakai Y."/>
            <person name="Abe K."/>
            <person name="Yokota A."/>
            <person name="Donadio S."/>
            <person name="Cavaletti L."/>
            <person name="Monciardini P."/>
        </authorList>
    </citation>
    <scope>NUCLEOTIDE SEQUENCE [LARGE SCALE GENOMIC DNA]</scope>
    <source>
        <strain evidence="2 3">SOSP1-9</strain>
    </source>
</reference>
<comment type="caution">
    <text evidence="2">The sequence shown here is derived from an EMBL/GenBank/DDBJ whole genome shotgun (WGS) entry which is preliminary data.</text>
</comment>
<keyword evidence="1" id="KW-0812">Transmembrane</keyword>
<accession>A0ABQ3V8I9</accession>
<feature type="transmembrane region" description="Helical" evidence="1">
    <location>
        <begin position="67"/>
        <end position="87"/>
    </location>
</feature>
<keyword evidence="1" id="KW-1133">Transmembrane helix</keyword>
<name>A0ABQ3V8I9_9CHLR</name>
<keyword evidence="1" id="KW-0472">Membrane</keyword>
<organism evidence="2 3">
    <name type="scientific">Dictyobacter formicarum</name>
    <dbReference type="NCBI Taxonomy" id="2778368"/>
    <lineage>
        <taxon>Bacteria</taxon>
        <taxon>Bacillati</taxon>
        <taxon>Chloroflexota</taxon>
        <taxon>Ktedonobacteria</taxon>
        <taxon>Ktedonobacterales</taxon>
        <taxon>Dictyobacteraceae</taxon>
        <taxon>Dictyobacter</taxon>
    </lineage>
</organism>
<evidence type="ECO:0000313" key="2">
    <source>
        <dbReference type="EMBL" id="GHO82056.1"/>
    </source>
</evidence>
<feature type="transmembrane region" description="Helical" evidence="1">
    <location>
        <begin position="21"/>
        <end position="47"/>
    </location>
</feature>
<dbReference type="EMBL" id="BNJJ01000001">
    <property type="protein sequence ID" value="GHO82056.1"/>
    <property type="molecule type" value="Genomic_DNA"/>
</dbReference>
<keyword evidence="3" id="KW-1185">Reference proteome</keyword>
<proteinExistence type="predicted"/>
<protein>
    <submittedName>
        <fullName evidence="2">Uncharacterized protein</fullName>
    </submittedName>
</protein>
<gene>
    <name evidence="2" type="ORF">KSZ_00620</name>
</gene>
<sequence length="93" mass="10375">MSKKKRKPQPSQRTISRGTAFISWGIFALIGGISLFIFNILFIYFAYRPAHPQVQLSLPLVLTLLSGPLIIEALLVMVGIIAIIIGVRKNRKL</sequence>
<evidence type="ECO:0000313" key="3">
    <source>
        <dbReference type="Proteomes" id="UP000635565"/>
    </source>
</evidence>
<evidence type="ECO:0000256" key="1">
    <source>
        <dbReference type="SAM" id="Phobius"/>
    </source>
</evidence>
<dbReference type="Proteomes" id="UP000635565">
    <property type="component" value="Unassembled WGS sequence"/>
</dbReference>